<evidence type="ECO:0000313" key="3">
    <source>
        <dbReference type="Proteomes" id="UP001208567"/>
    </source>
</evidence>
<evidence type="ECO:0000313" key="2">
    <source>
        <dbReference type="EMBL" id="GLC29889.1"/>
    </source>
</evidence>
<feature type="transmembrane region" description="Helical" evidence="1">
    <location>
        <begin position="230"/>
        <end position="247"/>
    </location>
</feature>
<protein>
    <submittedName>
        <fullName evidence="2">Membrane protein</fullName>
    </submittedName>
</protein>
<dbReference type="PANTHER" id="PTHR38457">
    <property type="entry name" value="REGULATOR ABRB-RELATED"/>
    <property type="match status" value="1"/>
</dbReference>
<dbReference type="RefSeq" id="WP_264849163.1">
    <property type="nucleotide sequence ID" value="NZ_BRXR01000001.1"/>
</dbReference>
<dbReference type="NCBIfam" id="TIGR03082">
    <property type="entry name" value="Gneg_AbrB_dup"/>
    <property type="match status" value="2"/>
</dbReference>
<feature type="transmembrane region" description="Helical" evidence="1">
    <location>
        <begin position="283"/>
        <end position="305"/>
    </location>
</feature>
<dbReference type="InterPro" id="IPR017516">
    <property type="entry name" value="AbrB_dup"/>
</dbReference>
<keyword evidence="1" id="KW-0472">Membrane</keyword>
<feature type="transmembrane region" description="Helical" evidence="1">
    <location>
        <begin position="206"/>
        <end position="224"/>
    </location>
</feature>
<feature type="transmembrane region" description="Helical" evidence="1">
    <location>
        <begin position="138"/>
        <end position="159"/>
    </location>
</feature>
<accession>A0ABQ5N434</accession>
<proteinExistence type="predicted"/>
<sequence length="366" mass="38896">MIQLAITSIIGLIGGLIALRFKVPAGAMVGSMLIVAIFNVITGKAYMPQDVKVITQMAAGAFIGAGIRYKDVMDLRKMIKPAILMVASMITLDTFMGYIMYNITGIDLVTSLFACAPGGIVDMSIISGDLGADSSKVALLQLVRLMSVMTLFPVMMKFISSHISDSKGINDSLEKNDEMENKELCSDMSKSEKKIVQVGNGKKDRAINLTLTLGIAAVFGLAGYKLGVPAGAMTFAMVAVAALNVIFERGYMPLNLRRLTQVFAGVLIGERMTYGDIIALKSVILPAFILLIGIIAVNLLIGFFISRASGLDLITSLLASTPGGVSDMAIIAKDLGGDAPKVAILQLARYVCVIAIFPVLIKLLCT</sequence>
<feature type="transmembrane region" description="Helical" evidence="1">
    <location>
        <begin position="81"/>
        <end position="101"/>
    </location>
</feature>
<dbReference type="PANTHER" id="PTHR38457:SF1">
    <property type="entry name" value="REGULATOR ABRB-RELATED"/>
    <property type="match status" value="1"/>
</dbReference>
<evidence type="ECO:0000256" key="1">
    <source>
        <dbReference type="SAM" id="Phobius"/>
    </source>
</evidence>
<reference evidence="2 3" key="1">
    <citation type="journal article" date="2024" name="Int. J. Syst. Evol. Microbiol.">
        <title>Clostridium omnivorum sp. nov., isolated from anoxic soil under the treatment of reductive soil disinfestation.</title>
        <authorList>
            <person name="Ueki A."/>
            <person name="Tonouchi A."/>
            <person name="Kaku N."/>
            <person name="Honma S."/>
            <person name="Ueki K."/>
        </authorList>
    </citation>
    <scope>NUCLEOTIDE SEQUENCE [LARGE SCALE GENOMIC DNA]</scope>
    <source>
        <strain evidence="2 3">E14</strain>
    </source>
</reference>
<dbReference type="PIRSF" id="PIRSF038991">
    <property type="entry name" value="Protein_AbrB"/>
    <property type="match status" value="1"/>
</dbReference>
<feature type="transmembrane region" description="Helical" evidence="1">
    <location>
        <begin position="53"/>
        <end position="69"/>
    </location>
</feature>
<gene>
    <name evidence="2" type="ORF">bsdE14_12990</name>
</gene>
<keyword evidence="1" id="KW-0812">Transmembrane</keyword>
<dbReference type="EMBL" id="BRXR01000001">
    <property type="protein sequence ID" value="GLC29889.1"/>
    <property type="molecule type" value="Genomic_DNA"/>
</dbReference>
<keyword evidence="3" id="KW-1185">Reference proteome</keyword>
<comment type="caution">
    <text evidence="2">The sequence shown here is derived from an EMBL/GenBank/DDBJ whole genome shotgun (WGS) entry which is preliminary data.</text>
</comment>
<name>A0ABQ5N434_9CLOT</name>
<dbReference type="Proteomes" id="UP001208567">
    <property type="component" value="Unassembled WGS sequence"/>
</dbReference>
<keyword evidence="1" id="KW-1133">Transmembrane helix</keyword>
<organism evidence="2 3">
    <name type="scientific">Clostridium omnivorum</name>
    <dbReference type="NCBI Taxonomy" id="1604902"/>
    <lineage>
        <taxon>Bacteria</taxon>
        <taxon>Bacillati</taxon>
        <taxon>Bacillota</taxon>
        <taxon>Clostridia</taxon>
        <taxon>Eubacteriales</taxon>
        <taxon>Clostridiaceae</taxon>
        <taxon>Clostridium</taxon>
    </lineage>
</organism>
<dbReference type="InterPro" id="IPR007820">
    <property type="entry name" value="AbrB_fam"/>
</dbReference>
<feature type="transmembrane region" description="Helical" evidence="1">
    <location>
        <begin position="21"/>
        <end position="41"/>
    </location>
</feature>
<dbReference type="Pfam" id="PF05145">
    <property type="entry name" value="AbrB"/>
    <property type="match status" value="2"/>
</dbReference>
<feature type="transmembrane region" description="Helical" evidence="1">
    <location>
        <begin position="347"/>
        <end position="365"/>
    </location>
</feature>